<accession>D9R631</accession>
<reference evidence="1" key="1">
    <citation type="submission" date="2010-07" db="EMBL/GenBank/DDBJ databases">
        <title>Complete sequence of Clostridium saccharolyticum WM1.</title>
        <authorList>
            <consortium name="US DOE Joint Genome Institute"/>
            <person name="Lucas S."/>
            <person name="Copeland A."/>
            <person name="Lapidus A."/>
            <person name="Cheng J.-F."/>
            <person name="Bruce D."/>
            <person name="Goodwin L."/>
            <person name="Pitluck S."/>
            <person name="Chertkov O."/>
            <person name="Detter J.C."/>
            <person name="Han C."/>
            <person name="Tapia R."/>
            <person name="Land M."/>
            <person name="Hauser L."/>
            <person name="Chang Y.-J."/>
            <person name="Jeffries C."/>
            <person name="Kyrpides N."/>
            <person name="Ivanova N."/>
            <person name="Mikhailova N."/>
            <person name="Mouttaki H."/>
            <person name="Lin L."/>
            <person name="Zhou J."/>
            <person name="Hemme C.L."/>
            <person name="Woyke T."/>
        </authorList>
    </citation>
    <scope>NUCLEOTIDE SEQUENCE [LARGE SCALE GENOMIC DNA]</scope>
    <source>
        <strain evidence="1">WM1</strain>
    </source>
</reference>
<evidence type="ECO:0000313" key="2">
    <source>
        <dbReference type="Proteomes" id="UP000001662"/>
    </source>
</evidence>
<keyword evidence="2" id="KW-1185">Reference proteome</keyword>
<dbReference type="EMBL" id="CP002109">
    <property type="protein sequence ID" value="ADL03465.1"/>
    <property type="molecule type" value="Genomic_DNA"/>
</dbReference>
<dbReference type="OrthoDB" id="9802878at2"/>
<protein>
    <submittedName>
        <fullName evidence="1">Uncharacterized protein</fullName>
    </submittedName>
</protein>
<organism evidence="1 2">
    <name type="scientific">Lacrimispora saccharolytica (strain ATCC 35040 / DSM 2544 / NRCC 2533 / WM1)</name>
    <name type="common">Clostridium saccharolyticum</name>
    <dbReference type="NCBI Taxonomy" id="610130"/>
    <lineage>
        <taxon>Bacteria</taxon>
        <taxon>Bacillati</taxon>
        <taxon>Bacillota</taxon>
        <taxon>Clostridia</taxon>
        <taxon>Lachnospirales</taxon>
        <taxon>Lachnospiraceae</taxon>
        <taxon>Lacrimispora</taxon>
    </lineage>
</organism>
<proteinExistence type="predicted"/>
<name>D9R631_LACSW</name>
<dbReference type="Proteomes" id="UP000001662">
    <property type="component" value="Chromosome"/>
</dbReference>
<dbReference type="STRING" id="610130.Closa_0844"/>
<dbReference type="AlphaFoldDB" id="D9R631"/>
<dbReference type="PaxDb" id="610130-Closa_0844"/>
<dbReference type="HOGENOM" id="CLU_136666_0_0_9"/>
<dbReference type="RefSeq" id="WP_013271560.1">
    <property type="nucleotide sequence ID" value="NC_014376.1"/>
</dbReference>
<dbReference type="KEGG" id="csh:Closa_0844"/>
<gene>
    <name evidence="1" type="ordered locus">Closa_0844</name>
</gene>
<sequence length="167" mass="19188">MTINELQDHLMKEIKNLTKDMYITDSQGEFTELKGYLQSADAKALSGRGAADADEGMEQPGEKYFPYFVVRLDKVEYRKKEAENANQAHIFVEFSICNSNSDRKGFYTLSAVLEKVIGRFQNDSLLGPFWCERAMAAIFHKEDEFPYCRGELEMFWNLPDIEIGDVS</sequence>
<evidence type="ECO:0000313" key="1">
    <source>
        <dbReference type="EMBL" id="ADL03465.1"/>
    </source>
</evidence>